<proteinExistence type="predicted"/>
<evidence type="ECO:0000313" key="2">
    <source>
        <dbReference type="Proteomes" id="UP000001396"/>
    </source>
</evidence>
<protein>
    <submittedName>
        <fullName evidence="1">Uncharacterized protein</fullName>
    </submittedName>
</protein>
<keyword evidence="2" id="KW-1185">Reference proteome</keyword>
<dbReference type="Proteomes" id="UP000001396">
    <property type="component" value="Unassembled WGS sequence"/>
</dbReference>
<name>D3BCT3_HETP5</name>
<dbReference type="InParanoid" id="D3BCT3"/>
<evidence type="ECO:0000313" key="1">
    <source>
        <dbReference type="EMBL" id="EFA80725.1"/>
    </source>
</evidence>
<gene>
    <name evidence="1" type="ORF">PPL_06311</name>
</gene>
<dbReference type="RefSeq" id="XP_020432845.1">
    <property type="nucleotide sequence ID" value="XM_020577171.1"/>
</dbReference>
<comment type="caution">
    <text evidence="1">The sequence shown here is derived from an EMBL/GenBank/DDBJ whole genome shotgun (WGS) entry which is preliminary data.</text>
</comment>
<accession>D3BCT3</accession>
<organism evidence="1 2">
    <name type="scientific">Heterostelium pallidum (strain ATCC 26659 / Pp 5 / PN500)</name>
    <name type="common">Cellular slime mold</name>
    <name type="synonym">Polysphondylium pallidum</name>
    <dbReference type="NCBI Taxonomy" id="670386"/>
    <lineage>
        <taxon>Eukaryota</taxon>
        <taxon>Amoebozoa</taxon>
        <taxon>Evosea</taxon>
        <taxon>Eumycetozoa</taxon>
        <taxon>Dictyostelia</taxon>
        <taxon>Acytosteliales</taxon>
        <taxon>Acytosteliaceae</taxon>
        <taxon>Heterostelium</taxon>
    </lineage>
</organism>
<sequence length="196" mass="22560">MTVTITTFVNNSRFNVTVANSQTKESFHILPKNTVNTNVALPIVDKGVQCLTFTLSNQGNPLSMSYVWDFNYVLYFNGYTDIAQPVISDRQLRWELNDNGIISYTVIGGGANYDVDCCKYQLKGYTTFIQIYNLKNINFFSRNQLNTISISQSSTISINNSIIRESIIQVSESRKPFWAVWVKEEIELEKQHHYWV</sequence>
<reference evidence="1 2" key="1">
    <citation type="journal article" date="2011" name="Genome Res.">
        <title>Phylogeny-wide analysis of social amoeba genomes highlights ancient origins for complex intercellular communication.</title>
        <authorList>
            <person name="Heidel A.J."/>
            <person name="Lawal H.M."/>
            <person name="Felder M."/>
            <person name="Schilde C."/>
            <person name="Helps N.R."/>
            <person name="Tunggal B."/>
            <person name="Rivero F."/>
            <person name="John U."/>
            <person name="Schleicher M."/>
            <person name="Eichinger L."/>
            <person name="Platzer M."/>
            <person name="Noegel A.A."/>
            <person name="Schaap P."/>
            <person name="Gloeckner G."/>
        </authorList>
    </citation>
    <scope>NUCLEOTIDE SEQUENCE [LARGE SCALE GENOMIC DNA]</scope>
    <source>
        <strain evidence="2">ATCC 26659 / Pp 5 / PN500</strain>
    </source>
</reference>
<dbReference type="AlphaFoldDB" id="D3BCT3"/>
<dbReference type="GeneID" id="31361794"/>
<dbReference type="EMBL" id="ADBJ01000028">
    <property type="protein sequence ID" value="EFA80725.1"/>
    <property type="molecule type" value="Genomic_DNA"/>
</dbReference>